<gene>
    <name evidence="1" type="ORF">OSB1V03_LOCUS8605</name>
</gene>
<dbReference type="OrthoDB" id="6504100at2759"/>
<proteinExistence type="predicted"/>
<sequence length="101" mass="11407">MNATIRSGGLEGKIITIESLSYDATNDWKIDPEVSLSSMSSKNMFILRIFYEIGLPSTQEIGIQDFLPQMISRGTFFKRPRNPRFFATNDISGNILQEAEV</sequence>
<dbReference type="EMBL" id="CAJPIZ010005439">
    <property type="protein sequence ID" value="CAG2108613.1"/>
    <property type="molecule type" value="Genomic_DNA"/>
</dbReference>
<accession>A0A7R9KRS3</accession>
<reference evidence="1" key="1">
    <citation type="submission" date="2020-11" db="EMBL/GenBank/DDBJ databases">
        <authorList>
            <person name="Tran Van P."/>
        </authorList>
    </citation>
    <scope>NUCLEOTIDE SEQUENCE</scope>
</reference>
<protein>
    <submittedName>
        <fullName evidence="1">Uncharacterized protein</fullName>
    </submittedName>
</protein>
<dbReference type="Proteomes" id="UP000759131">
    <property type="component" value="Unassembled WGS sequence"/>
</dbReference>
<keyword evidence="2" id="KW-1185">Reference proteome</keyword>
<dbReference type="AlphaFoldDB" id="A0A7R9KRS3"/>
<evidence type="ECO:0000313" key="1">
    <source>
        <dbReference type="EMBL" id="CAD7628183.1"/>
    </source>
</evidence>
<evidence type="ECO:0000313" key="2">
    <source>
        <dbReference type="Proteomes" id="UP000759131"/>
    </source>
</evidence>
<name>A0A7R9KRS3_9ACAR</name>
<dbReference type="EMBL" id="OC860014">
    <property type="protein sequence ID" value="CAD7628183.1"/>
    <property type="molecule type" value="Genomic_DNA"/>
</dbReference>
<organism evidence="1">
    <name type="scientific">Medioppia subpectinata</name>
    <dbReference type="NCBI Taxonomy" id="1979941"/>
    <lineage>
        <taxon>Eukaryota</taxon>
        <taxon>Metazoa</taxon>
        <taxon>Ecdysozoa</taxon>
        <taxon>Arthropoda</taxon>
        <taxon>Chelicerata</taxon>
        <taxon>Arachnida</taxon>
        <taxon>Acari</taxon>
        <taxon>Acariformes</taxon>
        <taxon>Sarcoptiformes</taxon>
        <taxon>Oribatida</taxon>
        <taxon>Brachypylina</taxon>
        <taxon>Oppioidea</taxon>
        <taxon>Oppiidae</taxon>
        <taxon>Medioppia</taxon>
    </lineage>
</organism>